<organism evidence="2 3">
    <name type="scientific">Plesiocystis pacifica SIR-1</name>
    <dbReference type="NCBI Taxonomy" id="391625"/>
    <lineage>
        <taxon>Bacteria</taxon>
        <taxon>Pseudomonadati</taxon>
        <taxon>Myxococcota</taxon>
        <taxon>Polyangia</taxon>
        <taxon>Nannocystales</taxon>
        <taxon>Nannocystaceae</taxon>
        <taxon>Plesiocystis</taxon>
    </lineage>
</organism>
<dbReference type="EMBL" id="ABCS01000013">
    <property type="protein sequence ID" value="EDM80115.1"/>
    <property type="molecule type" value="Genomic_DNA"/>
</dbReference>
<dbReference type="AlphaFoldDB" id="A6G1S5"/>
<feature type="compositionally biased region" description="Acidic residues" evidence="1">
    <location>
        <begin position="72"/>
        <end position="101"/>
    </location>
</feature>
<keyword evidence="3" id="KW-1185">Reference proteome</keyword>
<feature type="region of interest" description="Disordered" evidence="1">
    <location>
        <begin position="15"/>
        <end position="101"/>
    </location>
</feature>
<reference evidence="2 3" key="1">
    <citation type="submission" date="2007-06" db="EMBL/GenBank/DDBJ databases">
        <authorList>
            <person name="Shimkets L."/>
            <person name="Ferriera S."/>
            <person name="Johnson J."/>
            <person name="Kravitz S."/>
            <person name="Beeson K."/>
            <person name="Sutton G."/>
            <person name="Rogers Y.-H."/>
            <person name="Friedman R."/>
            <person name="Frazier M."/>
            <person name="Venter J.C."/>
        </authorList>
    </citation>
    <scope>NUCLEOTIDE SEQUENCE [LARGE SCALE GENOMIC DNA]</scope>
    <source>
        <strain evidence="2 3">SIR-1</strain>
    </source>
</reference>
<dbReference type="Proteomes" id="UP000005801">
    <property type="component" value="Unassembled WGS sequence"/>
</dbReference>
<evidence type="ECO:0000256" key="1">
    <source>
        <dbReference type="SAM" id="MobiDB-lite"/>
    </source>
</evidence>
<evidence type="ECO:0000313" key="3">
    <source>
        <dbReference type="Proteomes" id="UP000005801"/>
    </source>
</evidence>
<gene>
    <name evidence="2" type="ORF">PPSIR1_35732</name>
</gene>
<proteinExistence type="predicted"/>
<name>A6G1S5_9BACT</name>
<sequence length="251" mass="25646">MVASIFVVAGTGCTLFNTEFDPPRRVADGDTGDAEEASTDAGTGEGSTESGSTGSTESGSTGSTESGSTESESSESDVDTDTDTEAVTESESLGESDVDTGVDECEPIARVEPVPFELLAVAEASGENVPDLVYGEPGCVVATFCHGAGTCHYDSDGYLGQLISGTPGFMGGVSFESPDILQIHLANACGATLLTEPTEYLGVVALDSSQNLLQAKIYLPCFEGAAMNLFVTQEGSTYWDAGLTDLAAAAP</sequence>
<dbReference type="STRING" id="391625.PPSIR1_35732"/>
<accession>A6G1S5</accession>
<comment type="caution">
    <text evidence="2">The sequence shown here is derived from an EMBL/GenBank/DDBJ whole genome shotgun (WGS) entry which is preliminary data.</text>
</comment>
<evidence type="ECO:0000313" key="2">
    <source>
        <dbReference type="EMBL" id="EDM80115.1"/>
    </source>
</evidence>
<feature type="compositionally biased region" description="Low complexity" evidence="1">
    <location>
        <begin position="39"/>
        <end position="71"/>
    </location>
</feature>
<protein>
    <submittedName>
        <fullName evidence="2">Uncharacterized protein</fullName>
    </submittedName>
</protein>